<proteinExistence type="predicted"/>
<dbReference type="Proteomes" id="UP000008021">
    <property type="component" value="Chromosome 6"/>
</dbReference>
<evidence type="ECO:0008006" key="3">
    <source>
        <dbReference type="Google" id="ProtNLM"/>
    </source>
</evidence>
<dbReference type="STRING" id="40149.A0A0E0E4C8"/>
<dbReference type="AlphaFoldDB" id="A0A0E0E4C8"/>
<keyword evidence="2" id="KW-1185">Reference proteome</keyword>
<dbReference type="Gramene" id="OMERI06G22660.1">
    <property type="protein sequence ID" value="OMERI06G22660.1"/>
    <property type="gene ID" value="OMERI06G22660"/>
</dbReference>
<reference evidence="1" key="1">
    <citation type="submission" date="2015-04" db="UniProtKB">
        <authorList>
            <consortium name="EnsemblPlants"/>
        </authorList>
    </citation>
    <scope>IDENTIFICATION</scope>
</reference>
<dbReference type="EnsemblPlants" id="OMERI06G22660.1">
    <property type="protein sequence ID" value="OMERI06G22660.1"/>
    <property type="gene ID" value="OMERI06G22660"/>
</dbReference>
<dbReference type="HOGENOM" id="CLU_2430762_0_0_1"/>
<organism evidence="1">
    <name type="scientific">Oryza meridionalis</name>
    <dbReference type="NCBI Taxonomy" id="40149"/>
    <lineage>
        <taxon>Eukaryota</taxon>
        <taxon>Viridiplantae</taxon>
        <taxon>Streptophyta</taxon>
        <taxon>Embryophyta</taxon>
        <taxon>Tracheophyta</taxon>
        <taxon>Spermatophyta</taxon>
        <taxon>Magnoliopsida</taxon>
        <taxon>Liliopsida</taxon>
        <taxon>Poales</taxon>
        <taxon>Poaceae</taxon>
        <taxon>BOP clade</taxon>
        <taxon>Oryzoideae</taxon>
        <taxon>Oryzeae</taxon>
        <taxon>Oryzinae</taxon>
        <taxon>Oryza</taxon>
    </lineage>
</organism>
<sequence length="91" mass="10500">MEPARKASIWLFNGLFCRSSLSMIVWRLQLIQYEGKLFSAHAFLIREIQAIMKGGWEMKLKKVNRNCNRISHTLANKARCESLVCEDGLAE</sequence>
<evidence type="ECO:0000313" key="1">
    <source>
        <dbReference type="EnsemblPlants" id="OMERI06G22660.1"/>
    </source>
</evidence>
<evidence type="ECO:0000313" key="2">
    <source>
        <dbReference type="Proteomes" id="UP000008021"/>
    </source>
</evidence>
<name>A0A0E0E4C8_9ORYZ</name>
<accession>A0A0E0E4C8</accession>
<protein>
    <recommendedName>
        <fullName evidence="3">RNase H type-1 domain-containing protein</fullName>
    </recommendedName>
</protein>
<reference evidence="1" key="2">
    <citation type="submission" date="2018-05" db="EMBL/GenBank/DDBJ databases">
        <title>OmerRS3 (Oryza meridionalis Reference Sequence Version 3).</title>
        <authorList>
            <person name="Zhang J."/>
            <person name="Kudrna D."/>
            <person name="Lee S."/>
            <person name="Talag J."/>
            <person name="Welchert J."/>
            <person name="Wing R.A."/>
        </authorList>
    </citation>
    <scope>NUCLEOTIDE SEQUENCE [LARGE SCALE GENOMIC DNA]</scope>
    <source>
        <strain evidence="1">cv. OR44</strain>
    </source>
</reference>